<evidence type="ECO:0000313" key="2">
    <source>
        <dbReference type="EMBL" id="PWN35688.1"/>
    </source>
</evidence>
<accession>A0A316VF49</accession>
<dbReference type="STRING" id="1280837.A0A316VF49"/>
<dbReference type="SUPFAM" id="SSF54637">
    <property type="entry name" value="Thioesterase/thiol ester dehydrase-isomerase"/>
    <property type="match status" value="1"/>
</dbReference>
<dbReference type="PANTHER" id="PTHR38110:SF1">
    <property type="entry name" value="THIOESTERASE DOMAIN-CONTAINING PROTEIN"/>
    <property type="match status" value="1"/>
</dbReference>
<protein>
    <recommendedName>
        <fullName evidence="1">Acyl-CoA thioesterase-like N-terminal HotDog domain-containing protein</fullName>
    </recommendedName>
</protein>
<dbReference type="InterPro" id="IPR052389">
    <property type="entry name" value="Sec_Metab_Biosynth-Assoc"/>
</dbReference>
<reference evidence="2 3" key="1">
    <citation type="journal article" date="2018" name="Mol. Biol. Evol.">
        <title>Broad Genomic Sampling Reveals a Smut Pathogenic Ancestry of the Fungal Clade Ustilaginomycotina.</title>
        <authorList>
            <person name="Kijpornyongpan T."/>
            <person name="Mondo S.J."/>
            <person name="Barry K."/>
            <person name="Sandor L."/>
            <person name="Lee J."/>
            <person name="Lipzen A."/>
            <person name="Pangilinan J."/>
            <person name="LaButti K."/>
            <person name="Hainaut M."/>
            <person name="Henrissat B."/>
            <person name="Grigoriev I.V."/>
            <person name="Spatafora J.W."/>
            <person name="Aime M.C."/>
        </authorList>
    </citation>
    <scope>NUCLEOTIDE SEQUENCE [LARGE SCALE GENOMIC DNA]</scope>
    <source>
        <strain evidence="2 3">MCA 3882</strain>
    </source>
</reference>
<feature type="domain" description="Acyl-CoA thioesterase-like N-terminal HotDog" evidence="1">
    <location>
        <begin position="33"/>
        <end position="127"/>
    </location>
</feature>
<organism evidence="2 3">
    <name type="scientific">Meira miltonrushii</name>
    <dbReference type="NCBI Taxonomy" id="1280837"/>
    <lineage>
        <taxon>Eukaryota</taxon>
        <taxon>Fungi</taxon>
        <taxon>Dikarya</taxon>
        <taxon>Basidiomycota</taxon>
        <taxon>Ustilaginomycotina</taxon>
        <taxon>Exobasidiomycetes</taxon>
        <taxon>Exobasidiales</taxon>
        <taxon>Brachybasidiaceae</taxon>
        <taxon>Meira</taxon>
    </lineage>
</organism>
<keyword evidence="3" id="KW-1185">Reference proteome</keyword>
<dbReference type="GeneID" id="37023522"/>
<dbReference type="PANTHER" id="PTHR38110">
    <property type="entry name" value="CHROMOSOME 23, WHOLE GENOME SHOTGUN SEQUENCE"/>
    <property type="match status" value="1"/>
</dbReference>
<dbReference type="Pfam" id="PF13622">
    <property type="entry name" value="4HBT_3"/>
    <property type="match status" value="1"/>
</dbReference>
<dbReference type="Proteomes" id="UP000245771">
    <property type="component" value="Unassembled WGS sequence"/>
</dbReference>
<gene>
    <name evidence="2" type="ORF">FA14DRAFT_189627</name>
</gene>
<dbReference type="EMBL" id="KZ819603">
    <property type="protein sequence ID" value="PWN35688.1"/>
    <property type="molecule type" value="Genomic_DNA"/>
</dbReference>
<name>A0A316VF49_9BASI</name>
<dbReference type="InterPro" id="IPR029069">
    <property type="entry name" value="HotDog_dom_sf"/>
</dbReference>
<dbReference type="AlphaFoldDB" id="A0A316VF49"/>
<dbReference type="OrthoDB" id="2532955at2759"/>
<proteinExistence type="predicted"/>
<dbReference type="InParanoid" id="A0A316VF49"/>
<evidence type="ECO:0000259" key="1">
    <source>
        <dbReference type="Pfam" id="PF13622"/>
    </source>
</evidence>
<sequence>MTSNDARATLVRATDSKLIIDEEKRATYEGNYDPTWNIGVVPNGGYTLAIVLHCAHDFVKRRIGKQQEHLFSCNATYLGKVSADLPYTVEVRLLKPGRNTSVLEADILQNSGKQGSSVVCTRVSCIFADFTALRSDPITGQFSFLPNEPFGNTAPLLMDPNDRSKEKPWYPKHKVPTKIVDEKAQEKTKEDEGRLTVVQSMHFPQEEVSAEDMIGHNLTAIAFYMDMTVTWKSMMPPKAKEVSGGRTDFWFPTMTLSIEIAHPIPTYALQNIVTKAKTTFLHQGHWSFEIEIWSHPSDAEKLQLPKGVNSILLAVSRQTALSMSMAVNKKKSSKL</sequence>
<dbReference type="InterPro" id="IPR049449">
    <property type="entry name" value="TesB_ACOT8-like_N"/>
</dbReference>
<dbReference type="Gene3D" id="2.40.160.210">
    <property type="entry name" value="Acyl-CoA thioesterase, double hotdog domain"/>
    <property type="match status" value="1"/>
</dbReference>
<evidence type="ECO:0000313" key="3">
    <source>
        <dbReference type="Proteomes" id="UP000245771"/>
    </source>
</evidence>
<dbReference type="InterPro" id="IPR042171">
    <property type="entry name" value="Acyl-CoA_hotdog"/>
</dbReference>
<dbReference type="RefSeq" id="XP_025355990.1">
    <property type="nucleotide sequence ID" value="XM_025501741.1"/>
</dbReference>